<feature type="domain" description="Thioredoxin" evidence="1">
    <location>
        <begin position="1"/>
        <end position="120"/>
    </location>
</feature>
<dbReference type="Pfam" id="PF00085">
    <property type="entry name" value="Thioredoxin"/>
    <property type="match status" value="1"/>
</dbReference>
<dbReference type="Proteomes" id="UP000826195">
    <property type="component" value="Unassembled WGS sequence"/>
</dbReference>
<dbReference type="InterPro" id="IPR013766">
    <property type="entry name" value="Thioredoxin_domain"/>
</dbReference>
<protein>
    <recommendedName>
        <fullName evidence="1">Thioredoxin domain-containing protein</fullName>
    </recommendedName>
</protein>
<dbReference type="GO" id="GO:0005789">
    <property type="term" value="C:endoplasmic reticulum membrane"/>
    <property type="evidence" value="ECO:0007669"/>
    <property type="project" value="TreeGrafter"/>
</dbReference>
<dbReference type="GO" id="GO:0005793">
    <property type="term" value="C:endoplasmic reticulum-Golgi intermediate compartment"/>
    <property type="evidence" value="ECO:0007669"/>
    <property type="project" value="TreeGrafter"/>
</dbReference>
<reference evidence="2 3" key="1">
    <citation type="journal article" date="2021" name="J. Hered.">
        <title>A chromosome-level genome assembly of the parasitoid wasp, Cotesia glomerata (Hymenoptera: Braconidae).</title>
        <authorList>
            <person name="Pinto B.J."/>
            <person name="Weis J.J."/>
            <person name="Gamble T."/>
            <person name="Ode P.J."/>
            <person name="Paul R."/>
            <person name="Zaspel J.M."/>
        </authorList>
    </citation>
    <scope>NUCLEOTIDE SEQUENCE [LARGE SCALE GENOMIC DNA]</scope>
    <source>
        <strain evidence="2">CgM1</strain>
    </source>
</reference>
<name>A0AAV7J5B6_COTGL</name>
<dbReference type="GO" id="GO:0003756">
    <property type="term" value="F:protein disulfide isomerase activity"/>
    <property type="evidence" value="ECO:0007669"/>
    <property type="project" value="TreeGrafter"/>
</dbReference>
<evidence type="ECO:0000259" key="1">
    <source>
        <dbReference type="PROSITE" id="PS51352"/>
    </source>
</evidence>
<dbReference type="GO" id="GO:0006457">
    <property type="term" value="P:protein folding"/>
    <property type="evidence" value="ECO:0007669"/>
    <property type="project" value="TreeGrafter"/>
</dbReference>
<proteinExistence type="predicted"/>
<dbReference type="InterPro" id="IPR052643">
    <property type="entry name" value="ERP44"/>
</dbReference>
<keyword evidence="3" id="KW-1185">Reference proteome</keyword>
<dbReference type="SUPFAM" id="SSF52833">
    <property type="entry name" value="Thioredoxin-like"/>
    <property type="match status" value="2"/>
</dbReference>
<dbReference type="Gene3D" id="3.40.30.10">
    <property type="entry name" value="Glutaredoxin"/>
    <property type="match status" value="3"/>
</dbReference>
<dbReference type="PANTHER" id="PTHR46295:SF1">
    <property type="entry name" value="ENDOPLASMIC RETICULUM RESIDENT PROTEIN 44"/>
    <property type="match status" value="1"/>
</dbReference>
<dbReference type="PROSITE" id="PS51352">
    <property type="entry name" value="THIOREDOXIN_2"/>
    <property type="match status" value="1"/>
</dbReference>
<sequence>MDPNLNKKCVISINEKNIERIIESSEVVVINFYVNWCRFSQRLKPIYEEACKEVRKLHPEPSKVVMGSVDVDTEHTLGLKFNICAYPTIKFIVNGHTIKRQYPGKRTVEELTQFVSKLVQDPVIEITQLEEFIDVDSEIICGKFIGYFNEKDQKYDSYRRVAMNFKENSTFYACFGDSSKNLHPGHSTVPTIIFHPDKNSFDEQSQTYGGNLSSFDELFSWIKDKNLSVVHQVDTKEYLDYLLDNEKLPLLILYHENNSDLVKTFKNIISTQLIDKKEKLIFIAINVSESTYFKDYPKRYKPNLAMIEIKNIEGCYVFPDFDDLYSPGKLNEFIDDFFLGKLTKSPFMYNTFQ</sequence>
<evidence type="ECO:0000313" key="2">
    <source>
        <dbReference type="EMBL" id="KAH0566888.1"/>
    </source>
</evidence>
<dbReference type="InterPro" id="IPR036249">
    <property type="entry name" value="Thioredoxin-like_sf"/>
</dbReference>
<dbReference type="Pfam" id="PF13848">
    <property type="entry name" value="Thioredoxin_6"/>
    <property type="match status" value="1"/>
</dbReference>
<comment type="caution">
    <text evidence="2">The sequence shown here is derived from an EMBL/GenBank/DDBJ whole genome shotgun (WGS) entry which is preliminary data.</text>
</comment>
<dbReference type="AlphaFoldDB" id="A0AAV7J5B6"/>
<organism evidence="2 3">
    <name type="scientific">Cotesia glomerata</name>
    <name type="common">Lepidopteran parasitic wasp</name>
    <name type="synonym">Apanteles glomeratus</name>
    <dbReference type="NCBI Taxonomy" id="32391"/>
    <lineage>
        <taxon>Eukaryota</taxon>
        <taxon>Metazoa</taxon>
        <taxon>Ecdysozoa</taxon>
        <taxon>Arthropoda</taxon>
        <taxon>Hexapoda</taxon>
        <taxon>Insecta</taxon>
        <taxon>Pterygota</taxon>
        <taxon>Neoptera</taxon>
        <taxon>Endopterygota</taxon>
        <taxon>Hymenoptera</taxon>
        <taxon>Apocrita</taxon>
        <taxon>Ichneumonoidea</taxon>
        <taxon>Braconidae</taxon>
        <taxon>Microgastrinae</taxon>
        <taxon>Cotesia</taxon>
    </lineage>
</organism>
<dbReference type="PANTHER" id="PTHR46295">
    <property type="entry name" value="ENDOPLASMIC RETICULUM RESIDENT PROTEIN 44"/>
    <property type="match status" value="1"/>
</dbReference>
<gene>
    <name evidence="2" type="ORF">KQX54_005178</name>
</gene>
<accession>A0AAV7J5B6</accession>
<dbReference type="EMBL" id="JAHXZJ010000001">
    <property type="protein sequence ID" value="KAH0566888.1"/>
    <property type="molecule type" value="Genomic_DNA"/>
</dbReference>
<evidence type="ECO:0000313" key="3">
    <source>
        <dbReference type="Proteomes" id="UP000826195"/>
    </source>
</evidence>